<dbReference type="FunFam" id="3.30.200.20:FF:000220">
    <property type="entry name" value="mitogen-activated protein kinase kinase kinase 20 isoform X1"/>
    <property type="match status" value="1"/>
</dbReference>
<dbReference type="PANTHER" id="PTHR44329">
    <property type="entry name" value="SERINE/THREONINE-PROTEIN KINASE TNNI3K-RELATED"/>
    <property type="match status" value="1"/>
</dbReference>
<keyword evidence="1" id="KW-0723">Serine/threonine-protein kinase</keyword>
<dbReference type="EMBL" id="JAFDVH010000015">
    <property type="protein sequence ID" value="KAG7464022.1"/>
    <property type="molecule type" value="Genomic_DNA"/>
</dbReference>
<dbReference type="GO" id="GO:0005524">
    <property type="term" value="F:ATP binding"/>
    <property type="evidence" value="ECO:0007669"/>
    <property type="project" value="UniProtKB-KW"/>
</dbReference>
<evidence type="ECO:0000256" key="6">
    <source>
        <dbReference type="SAM" id="Coils"/>
    </source>
</evidence>
<proteinExistence type="predicted"/>
<feature type="compositionally biased region" description="Basic and acidic residues" evidence="7">
    <location>
        <begin position="762"/>
        <end position="776"/>
    </location>
</feature>
<evidence type="ECO:0000259" key="8">
    <source>
        <dbReference type="PROSITE" id="PS50011"/>
    </source>
</evidence>
<dbReference type="InterPro" id="IPR011009">
    <property type="entry name" value="Kinase-like_dom_sf"/>
</dbReference>
<evidence type="ECO:0000256" key="7">
    <source>
        <dbReference type="SAM" id="MobiDB-lite"/>
    </source>
</evidence>
<dbReference type="InterPro" id="IPR001245">
    <property type="entry name" value="Ser-Thr/Tyr_kinase_cat_dom"/>
</dbReference>
<dbReference type="PANTHER" id="PTHR44329:SF288">
    <property type="entry name" value="MITOGEN-ACTIVATED PROTEIN KINASE KINASE KINASE 20"/>
    <property type="match status" value="1"/>
</dbReference>
<dbReference type="AlphaFoldDB" id="A0A9D3PRP9"/>
<evidence type="ECO:0000256" key="2">
    <source>
        <dbReference type="ARBA" id="ARBA00022679"/>
    </source>
</evidence>
<evidence type="ECO:0000256" key="3">
    <source>
        <dbReference type="ARBA" id="ARBA00022741"/>
    </source>
</evidence>
<dbReference type="Pfam" id="PF00536">
    <property type="entry name" value="SAM_1"/>
    <property type="match status" value="1"/>
</dbReference>
<dbReference type="Gene3D" id="3.30.200.20">
    <property type="entry name" value="Phosphorylase Kinase, domain 1"/>
    <property type="match status" value="1"/>
</dbReference>
<dbReference type="Gene3D" id="1.10.510.10">
    <property type="entry name" value="Transferase(Phosphotransferase) domain 1"/>
    <property type="match status" value="1"/>
</dbReference>
<dbReference type="Gene3D" id="1.10.150.50">
    <property type="entry name" value="Transcription Factor, Ets-1"/>
    <property type="match status" value="1"/>
</dbReference>
<accession>A0A9D3PRP9</accession>
<evidence type="ECO:0000256" key="1">
    <source>
        <dbReference type="ARBA" id="ARBA00022527"/>
    </source>
</evidence>
<evidence type="ECO:0000313" key="11">
    <source>
        <dbReference type="Proteomes" id="UP001046870"/>
    </source>
</evidence>
<dbReference type="SMART" id="SM00220">
    <property type="entry name" value="S_TKc"/>
    <property type="match status" value="1"/>
</dbReference>
<dbReference type="InterPro" id="IPR000719">
    <property type="entry name" value="Prot_kinase_dom"/>
</dbReference>
<feature type="compositionally biased region" description="Basic residues" evidence="7">
    <location>
        <begin position="777"/>
        <end position="792"/>
    </location>
</feature>
<feature type="coiled-coil region" evidence="6">
    <location>
        <begin position="280"/>
        <end position="328"/>
    </location>
</feature>
<dbReference type="InterPro" id="IPR008271">
    <property type="entry name" value="Ser/Thr_kinase_AS"/>
</dbReference>
<keyword evidence="11" id="KW-1185">Reference proteome</keyword>
<sequence length="792" mass="89554">MSSLGASFVQIKFDDIHFYENCGGGSFGSVYRAKWISQDKEVAVKKLLKIENEAEILSVLSHRNIIQFFGVILEAPNYGIVTEYASGGSLYEYLSSEESEEMDMGQVMTWAMEMAKGMHYLHSEAPVRVIHRDLKSRNVVMTADKVLKICDFGASRFHSHTTHMSLVGTFPWMAPEVIQSLPVSETCDTYSYGVVLWEMLTREIPFKGLEGLQVAWLVVEKGERLTIPSSCPASFAELMRKCWLTEPKERPMFKQILMTLESMSNDSQLPDQCNSFLHNKAEWRCEIEATLERLKKLERDLSTKEQELKERERRLKMWERKLMEQSNTPLLPTLDIYGWTEEHVHFWLKQIFNAGQDASDMQLYADLFKQNHITGKRLLLLTEADMRDLGVRSKGHIIHLKSEIEKLTNDYLGLFHFPPLMKEEEDEEEEERKVINLELVFGYHWKAGSGPQDCKWKMYMELDGDEVAITYIKDVTFNANRPDVDVVKMTKPPFVMDKWIVGLSDNQVVDCVVNYENDVRSPKATRHSHVVRWNPVSGHDDIRTVELVIQTAQSDIEGVPRSRSNSDVDPWWMLHLRKKQLESQSERQHMARTPSSCSEAKTLPQFLSMCGNQTSYAAAVRRSPNRTPLSPWPDSRSSSPTLGLPRKLSSVHLGSKGSSPSSTTSESASERERRPSGGDRPSQRKNSHSGYSPTAAGGHSSWRSPAGARPSRGFHHGGRPRAQSSGTAPHSSVRSIPGMAAAAGSGKAESEEAKVGEGGWIKVERMKKSPRQDNKHARGRPWRGGRGGRGRS</sequence>
<dbReference type="GO" id="GO:0004709">
    <property type="term" value="F:MAP kinase kinase kinase activity"/>
    <property type="evidence" value="ECO:0007669"/>
    <property type="project" value="TreeGrafter"/>
</dbReference>
<evidence type="ECO:0000313" key="10">
    <source>
        <dbReference type="EMBL" id="KAG7464022.1"/>
    </source>
</evidence>
<keyword evidence="4" id="KW-0418">Kinase</keyword>
<feature type="domain" description="Protein kinase" evidence="8">
    <location>
        <begin position="16"/>
        <end position="277"/>
    </location>
</feature>
<dbReference type="PROSITE" id="PS00108">
    <property type="entry name" value="PROTEIN_KINASE_ST"/>
    <property type="match status" value="1"/>
</dbReference>
<feature type="compositionally biased region" description="Polar residues" evidence="7">
    <location>
        <begin position="722"/>
        <end position="734"/>
    </location>
</feature>
<gene>
    <name evidence="10" type="ORF">MATL_G00182870</name>
</gene>
<dbReference type="CDD" id="cd09529">
    <property type="entry name" value="SAM_MLTK"/>
    <property type="match status" value="1"/>
</dbReference>
<evidence type="ECO:0000259" key="9">
    <source>
        <dbReference type="PROSITE" id="PS50105"/>
    </source>
</evidence>
<dbReference type="FunFam" id="1.10.510.10:FF:000243">
    <property type="entry name" value="mitogen-activated protein kinase kinase kinase 20 isoform X2"/>
    <property type="match status" value="1"/>
</dbReference>
<dbReference type="PROSITE" id="PS50011">
    <property type="entry name" value="PROTEIN_KINASE_DOM"/>
    <property type="match status" value="1"/>
</dbReference>
<protein>
    <recommendedName>
        <fullName evidence="12">Mitogen-activated protein kinase kinase kinase 20</fullName>
    </recommendedName>
</protein>
<dbReference type="SMART" id="SM00454">
    <property type="entry name" value="SAM"/>
    <property type="match status" value="1"/>
</dbReference>
<dbReference type="OrthoDB" id="339325at2759"/>
<feature type="region of interest" description="Disordered" evidence="7">
    <location>
        <begin position="618"/>
        <end position="792"/>
    </location>
</feature>
<feature type="domain" description="SAM" evidence="9">
    <location>
        <begin position="339"/>
        <end position="410"/>
    </location>
</feature>
<dbReference type="PROSITE" id="PS50105">
    <property type="entry name" value="SAM_DOMAIN"/>
    <property type="match status" value="1"/>
</dbReference>
<keyword evidence="5" id="KW-0067">ATP-binding</keyword>
<dbReference type="Proteomes" id="UP001046870">
    <property type="component" value="Chromosome 15"/>
</dbReference>
<dbReference type="GO" id="GO:0005737">
    <property type="term" value="C:cytoplasm"/>
    <property type="evidence" value="ECO:0007669"/>
    <property type="project" value="TreeGrafter"/>
</dbReference>
<dbReference type="PRINTS" id="PR00109">
    <property type="entry name" value="TYRKINASE"/>
</dbReference>
<reference evidence="10" key="1">
    <citation type="submission" date="2021-01" db="EMBL/GenBank/DDBJ databases">
        <authorList>
            <person name="Zahm M."/>
            <person name="Roques C."/>
            <person name="Cabau C."/>
            <person name="Klopp C."/>
            <person name="Donnadieu C."/>
            <person name="Jouanno E."/>
            <person name="Lampietro C."/>
            <person name="Louis A."/>
            <person name="Herpin A."/>
            <person name="Echchiki A."/>
            <person name="Berthelot C."/>
            <person name="Parey E."/>
            <person name="Roest-Crollius H."/>
            <person name="Braasch I."/>
            <person name="Postlethwait J."/>
            <person name="Bobe J."/>
            <person name="Montfort J."/>
            <person name="Bouchez O."/>
            <person name="Begum T."/>
            <person name="Mejri S."/>
            <person name="Adams A."/>
            <person name="Chen W.-J."/>
            <person name="Guiguen Y."/>
        </authorList>
    </citation>
    <scope>NUCLEOTIDE SEQUENCE</scope>
    <source>
        <strain evidence="10">YG-15Mar2019-1</strain>
        <tissue evidence="10">Brain</tissue>
    </source>
</reference>
<evidence type="ECO:0008006" key="12">
    <source>
        <dbReference type="Google" id="ProtNLM"/>
    </source>
</evidence>
<dbReference type="InterPro" id="IPR001660">
    <property type="entry name" value="SAM"/>
</dbReference>
<feature type="compositionally biased region" description="Low complexity" evidence="7">
    <location>
        <begin position="647"/>
        <end position="667"/>
    </location>
</feature>
<comment type="caution">
    <text evidence="10">The sequence shown here is derived from an EMBL/GenBank/DDBJ whole genome shotgun (WGS) entry which is preliminary data.</text>
</comment>
<dbReference type="Pfam" id="PF07714">
    <property type="entry name" value="PK_Tyr_Ser-Thr"/>
    <property type="match status" value="1"/>
</dbReference>
<evidence type="ECO:0000256" key="4">
    <source>
        <dbReference type="ARBA" id="ARBA00022777"/>
    </source>
</evidence>
<dbReference type="InterPro" id="IPR051681">
    <property type="entry name" value="Ser/Thr_Kinases-Pseudokinases"/>
</dbReference>
<dbReference type="InterPro" id="IPR013761">
    <property type="entry name" value="SAM/pointed_sf"/>
</dbReference>
<organism evidence="10 11">
    <name type="scientific">Megalops atlanticus</name>
    <name type="common">Tarpon</name>
    <name type="synonym">Clupea gigantea</name>
    <dbReference type="NCBI Taxonomy" id="7932"/>
    <lineage>
        <taxon>Eukaryota</taxon>
        <taxon>Metazoa</taxon>
        <taxon>Chordata</taxon>
        <taxon>Craniata</taxon>
        <taxon>Vertebrata</taxon>
        <taxon>Euteleostomi</taxon>
        <taxon>Actinopterygii</taxon>
        <taxon>Neopterygii</taxon>
        <taxon>Teleostei</taxon>
        <taxon>Elopiformes</taxon>
        <taxon>Megalopidae</taxon>
        <taxon>Megalops</taxon>
    </lineage>
</organism>
<keyword evidence="2" id="KW-0808">Transferase</keyword>
<keyword evidence="3" id="KW-0547">Nucleotide-binding</keyword>
<feature type="compositionally biased region" description="Basic and acidic residues" evidence="7">
    <location>
        <begin position="668"/>
        <end position="677"/>
    </location>
</feature>
<name>A0A9D3PRP9_MEGAT</name>
<evidence type="ECO:0000256" key="5">
    <source>
        <dbReference type="ARBA" id="ARBA00022840"/>
    </source>
</evidence>
<dbReference type="SUPFAM" id="SSF47769">
    <property type="entry name" value="SAM/Pointed domain"/>
    <property type="match status" value="1"/>
</dbReference>
<keyword evidence="6" id="KW-0175">Coiled coil</keyword>
<dbReference type="SUPFAM" id="SSF56112">
    <property type="entry name" value="Protein kinase-like (PK-like)"/>
    <property type="match status" value="1"/>
</dbReference>